<organism evidence="1 2">
    <name type="scientific">Dipteronia sinensis</name>
    <dbReference type="NCBI Taxonomy" id="43782"/>
    <lineage>
        <taxon>Eukaryota</taxon>
        <taxon>Viridiplantae</taxon>
        <taxon>Streptophyta</taxon>
        <taxon>Embryophyta</taxon>
        <taxon>Tracheophyta</taxon>
        <taxon>Spermatophyta</taxon>
        <taxon>Magnoliopsida</taxon>
        <taxon>eudicotyledons</taxon>
        <taxon>Gunneridae</taxon>
        <taxon>Pentapetalae</taxon>
        <taxon>rosids</taxon>
        <taxon>malvids</taxon>
        <taxon>Sapindales</taxon>
        <taxon>Sapindaceae</taxon>
        <taxon>Hippocastanoideae</taxon>
        <taxon>Acereae</taxon>
        <taxon>Dipteronia</taxon>
    </lineage>
</organism>
<proteinExistence type="predicted"/>
<accession>A0AAE0DMQ0</accession>
<dbReference type="EMBL" id="JANJYJ010000399">
    <property type="protein sequence ID" value="KAK3175728.1"/>
    <property type="molecule type" value="Genomic_DNA"/>
</dbReference>
<gene>
    <name evidence="1" type="ORF">Dsin_032615</name>
</gene>
<dbReference type="AlphaFoldDB" id="A0AAE0DMQ0"/>
<comment type="caution">
    <text evidence="1">The sequence shown here is derived from an EMBL/GenBank/DDBJ whole genome shotgun (WGS) entry which is preliminary data.</text>
</comment>
<keyword evidence="2" id="KW-1185">Reference proteome</keyword>
<evidence type="ECO:0000313" key="1">
    <source>
        <dbReference type="EMBL" id="KAK3175728.1"/>
    </source>
</evidence>
<name>A0AAE0DMQ0_9ROSI</name>
<dbReference type="Proteomes" id="UP001281410">
    <property type="component" value="Unassembled WGS sequence"/>
</dbReference>
<protein>
    <submittedName>
        <fullName evidence="1">Uncharacterized protein</fullName>
    </submittedName>
</protein>
<reference evidence="1" key="1">
    <citation type="journal article" date="2023" name="Plant J.">
        <title>Genome sequences and population genomics provide insights into the demographic history, inbreeding, and mutation load of two 'living fossil' tree species of Dipteronia.</title>
        <authorList>
            <person name="Feng Y."/>
            <person name="Comes H.P."/>
            <person name="Chen J."/>
            <person name="Zhu S."/>
            <person name="Lu R."/>
            <person name="Zhang X."/>
            <person name="Li P."/>
            <person name="Qiu J."/>
            <person name="Olsen K.M."/>
            <person name="Qiu Y."/>
        </authorList>
    </citation>
    <scope>NUCLEOTIDE SEQUENCE</scope>
    <source>
        <strain evidence="1">NBL</strain>
    </source>
</reference>
<sequence>MPGQVDGMQHTCSPKHLQVVVTKYNLKSNYKKTFTKEICDIFTVAAYTYSQLDYDKEMNELHNVHPKVRQYVLEIGPKKWARGHSPEKRFDMMTTNIAKNMNNCMKFARRLPVTVEDKCPVTSLAANWYNTECIRQAYAPPINLISHPSTWVVLEDVKSCIVIKREEVKQAG</sequence>
<evidence type="ECO:0000313" key="2">
    <source>
        <dbReference type="Proteomes" id="UP001281410"/>
    </source>
</evidence>